<comment type="similarity">
    <text evidence="2">Belongs to the syntaxin family.</text>
</comment>
<dbReference type="Pfam" id="PF05739">
    <property type="entry name" value="SNARE"/>
    <property type="match status" value="1"/>
</dbReference>
<dbReference type="OrthoDB" id="10255013at2759"/>
<dbReference type="FunCoup" id="A0A0V0QUG6">
    <property type="interactions" value="7"/>
</dbReference>
<dbReference type="PANTHER" id="PTHR19957">
    <property type="entry name" value="SYNTAXIN"/>
    <property type="match status" value="1"/>
</dbReference>
<feature type="coiled-coil region" evidence="6">
    <location>
        <begin position="48"/>
        <end position="146"/>
    </location>
</feature>
<dbReference type="GO" id="GO:0031201">
    <property type="term" value="C:SNARE complex"/>
    <property type="evidence" value="ECO:0007669"/>
    <property type="project" value="TreeGrafter"/>
</dbReference>
<dbReference type="GO" id="GO:0048278">
    <property type="term" value="P:vesicle docking"/>
    <property type="evidence" value="ECO:0007669"/>
    <property type="project" value="TreeGrafter"/>
</dbReference>
<dbReference type="InterPro" id="IPR000727">
    <property type="entry name" value="T_SNARE_dom"/>
</dbReference>
<dbReference type="EMBL" id="LDAU01000105">
    <property type="protein sequence ID" value="KRX05616.1"/>
    <property type="molecule type" value="Genomic_DNA"/>
</dbReference>
<dbReference type="SMART" id="SM00397">
    <property type="entry name" value="t_SNARE"/>
    <property type="match status" value="1"/>
</dbReference>
<evidence type="ECO:0000256" key="7">
    <source>
        <dbReference type="SAM" id="Phobius"/>
    </source>
</evidence>
<comment type="caution">
    <text evidence="9">The sequence shown here is derived from an EMBL/GenBank/DDBJ whole genome shotgun (WGS) entry which is preliminary data.</text>
</comment>
<organism evidence="9 10">
    <name type="scientific">Pseudocohnilembus persalinus</name>
    <name type="common">Ciliate</name>
    <dbReference type="NCBI Taxonomy" id="266149"/>
    <lineage>
        <taxon>Eukaryota</taxon>
        <taxon>Sar</taxon>
        <taxon>Alveolata</taxon>
        <taxon>Ciliophora</taxon>
        <taxon>Intramacronucleata</taxon>
        <taxon>Oligohymenophorea</taxon>
        <taxon>Scuticociliatia</taxon>
        <taxon>Philasterida</taxon>
        <taxon>Pseudocohnilembidae</taxon>
        <taxon>Pseudocohnilembus</taxon>
    </lineage>
</organism>
<protein>
    <submittedName>
        <fullName evidence="9">t-SNARE</fullName>
    </submittedName>
</protein>
<dbReference type="PROSITE" id="PS50192">
    <property type="entry name" value="T_SNARE"/>
    <property type="match status" value="1"/>
</dbReference>
<evidence type="ECO:0000256" key="4">
    <source>
        <dbReference type="ARBA" id="ARBA00022989"/>
    </source>
</evidence>
<proteinExistence type="inferred from homology"/>
<keyword evidence="5 7" id="KW-0472">Membrane</keyword>
<dbReference type="Gene3D" id="1.20.58.70">
    <property type="match status" value="1"/>
</dbReference>
<dbReference type="SUPFAM" id="SSF47661">
    <property type="entry name" value="t-snare proteins"/>
    <property type="match status" value="1"/>
</dbReference>
<dbReference type="CDD" id="cd15848">
    <property type="entry name" value="SNARE_syntaxin1-like"/>
    <property type="match status" value="1"/>
</dbReference>
<keyword evidence="10" id="KW-1185">Reference proteome</keyword>
<dbReference type="PANTHER" id="PTHR19957:SF307">
    <property type="entry name" value="PROTEIN SSO1-RELATED"/>
    <property type="match status" value="1"/>
</dbReference>
<feature type="transmembrane region" description="Helical" evidence="7">
    <location>
        <begin position="275"/>
        <end position="295"/>
    </location>
</feature>
<evidence type="ECO:0000259" key="8">
    <source>
        <dbReference type="PROSITE" id="PS50192"/>
    </source>
</evidence>
<accession>A0A0V0QUG6</accession>
<evidence type="ECO:0000313" key="9">
    <source>
        <dbReference type="EMBL" id="KRX05616.1"/>
    </source>
</evidence>
<name>A0A0V0QUG6_PSEPJ</name>
<dbReference type="InParanoid" id="A0A0V0QUG6"/>
<evidence type="ECO:0000256" key="6">
    <source>
        <dbReference type="SAM" id="Coils"/>
    </source>
</evidence>
<gene>
    <name evidence="9" type="ORF">PPERSA_09756</name>
</gene>
<dbReference type="GO" id="GO:0006886">
    <property type="term" value="P:intracellular protein transport"/>
    <property type="evidence" value="ECO:0007669"/>
    <property type="project" value="TreeGrafter"/>
</dbReference>
<feature type="domain" description="T-SNARE coiled-coil homology" evidence="8">
    <location>
        <begin position="201"/>
        <end position="263"/>
    </location>
</feature>
<reference evidence="9 10" key="1">
    <citation type="journal article" date="2015" name="Sci. Rep.">
        <title>Genome of the facultative scuticociliatosis pathogen Pseudocohnilembus persalinus provides insight into its virulence through horizontal gene transfer.</title>
        <authorList>
            <person name="Xiong J."/>
            <person name="Wang G."/>
            <person name="Cheng J."/>
            <person name="Tian M."/>
            <person name="Pan X."/>
            <person name="Warren A."/>
            <person name="Jiang C."/>
            <person name="Yuan D."/>
            <person name="Miao W."/>
        </authorList>
    </citation>
    <scope>NUCLEOTIDE SEQUENCE [LARGE SCALE GENOMIC DNA]</scope>
    <source>
        <strain evidence="9">36N120E</strain>
    </source>
</reference>
<dbReference type="InterPro" id="IPR006011">
    <property type="entry name" value="Syntaxin_N"/>
</dbReference>
<dbReference type="Proteomes" id="UP000054937">
    <property type="component" value="Unassembled WGS sequence"/>
</dbReference>
<evidence type="ECO:0000256" key="1">
    <source>
        <dbReference type="ARBA" id="ARBA00004211"/>
    </source>
</evidence>
<dbReference type="GO" id="GO:0000149">
    <property type="term" value="F:SNARE binding"/>
    <property type="evidence" value="ECO:0007669"/>
    <property type="project" value="TreeGrafter"/>
</dbReference>
<dbReference type="GO" id="GO:0012505">
    <property type="term" value="C:endomembrane system"/>
    <property type="evidence" value="ECO:0007669"/>
    <property type="project" value="TreeGrafter"/>
</dbReference>
<keyword evidence="3 7" id="KW-0812">Transmembrane</keyword>
<dbReference type="Gene3D" id="1.20.5.110">
    <property type="match status" value="1"/>
</dbReference>
<keyword evidence="4 7" id="KW-1133">Transmembrane helix</keyword>
<comment type="subcellular location">
    <subcellularLocation>
        <location evidence="1">Membrane</location>
        <topology evidence="1">Single-pass type IV membrane protein</topology>
    </subcellularLocation>
</comment>
<dbReference type="GO" id="GO:0006887">
    <property type="term" value="P:exocytosis"/>
    <property type="evidence" value="ECO:0007669"/>
    <property type="project" value="TreeGrafter"/>
</dbReference>
<dbReference type="GO" id="GO:0005484">
    <property type="term" value="F:SNAP receptor activity"/>
    <property type="evidence" value="ECO:0007669"/>
    <property type="project" value="TreeGrafter"/>
</dbReference>
<dbReference type="OMA" id="WIAICCA"/>
<evidence type="ECO:0000256" key="3">
    <source>
        <dbReference type="ARBA" id="ARBA00022692"/>
    </source>
</evidence>
<evidence type="ECO:0000256" key="2">
    <source>
        <dbReference type="ARBA" id="ARBA00009063"/>
    </source>
</evidence>
<dbReference type="AlphaFoldDB" id="A0A0V0QUG6"/>
<dbReference type="InterPro" id="IPR010989">
    <property type="entry name" value="SNARE"/>
</dbReference>
<dbReference type="GO" id="GO:0005886">
    <property type="term" value="C:plasma membrane"/>
    <property type="evidence" value="ECO:0007669"/>
    <property type="project" value="TreeGrafter"/>
</dbReference>
<dbReference type="GO" id="GO:0006906">
    <property type="term" value="P:vesicle fusion"/>
    <property type="evidence" value="ECO:0007669"/>
    <property type="project" value="TreeGrafter"/>
</dbReference>
<dbReference type="InterPro" id="IPR045242">
    <property type="entry name" value="Syntaxin"/>
</dbReference>
<evidence type="ECO:0000256" key="5">
    <source>
        <dbReference type="ARBA" id="ARBA00023136"/>
    </source>
</evidence>
<dbReference type="Pfam" id="PF00804">
    <property type="entry name" value="Syntaxin"/>
    <property type="match status" value="1"/>
</dbReference>
<evidence type="ECO:0000313" key="10">
    <source>
        <dbReference type="Proteomes" id="UP000054937"/>
    </source>
</evidence>
<sequence>MQDRLLEVIQLTPRGEVDTKQYLSHTKDGLIPGYQEKVQKVRQLLLSVEQNNKDIVQLQKLYNNATENKDEQQITKGLNKLLDKNNKENQQIEKQMKLLDAEIENDKQDPDKGPQDPETRMKIDILRALNSKVQEVLQESHNVQKQFQINLKQKITRQTRYLDPNLTDEQLEEFTNDPSKAQEMLQQKLSGQASLQLQGAVSDIQDKYREIQLLEKSVEQVYQLFLDLAILVQQQGSLLNDIEDNLKEGQKNVKKGNKDLHKAKKHHISIKKKKCCILLLVLILAAGVALPVIFFI</sequence>
<keyword evidence="6" id="KW-0175">Coiled coil</keyword>